<evidence type="ECO:0000256" key="2">
    <source>
        <dbReference type="ARBA" id="ARBA00022692"/>
    </source>
</evidence>
<dbReference type="SUPFAM" id="SSF54631">
    <property type="entry name" value="CBS-domain pair"/>
    <property type="match status" value="1"/>
</dbReference>
<keyword evidence="6" id="KW-0472">Membrane</keyword>
<evidence type="ECO:0000256" key="6">
    <source>
        <dbReference type="ARBA" id="ARBA00023136"/>
    </source>
</evidence>
<feature type="non-terminal residue" evidence="8">
    <location>
        <position position="228"/>
    </location>
</feature>
<dbReference type="InterPro" id="IPR002550">
    <property type="entry name" value="CNNM"/>
</dbReference>
<feature type="domain" description="CNNM transmembrane" evidence="7">
    <location>
        <begin position="1"/>
        <end position="118"/>
    </location>
</feature>
<sequence>FYAVSSSLIWDIGSRSRLAGAVAAVLTLLMVVVFGEVAPKTIAATAPARLARLASLPLYGLRTLLKPISLLLDHWVVEPLTRLATGRRGPSHQLFVTTDELQAIVELASDEGAVGRDEGEMINEVLELHEIHVREVMVPRVDMVAFDLGASTGELLEQFRRTRLKRTVVYRESIDEVIGLVGARRAFLEPDRPVAELVEPVYFVPEQATVETLLKVFREKKIQLAVVV</sequence>
<comment type="caution">
    <text evidence="8">The sequence shown here is derived from an EMBL/GenBank/DDBJ whole genome shotgun (WGS) entry which is preliminary data.</text>
</comment>
<dbReference type="EMBL" id="BARU01040902">
    <property type="protein sequence ID" value="GAH82692.1"/>
    <property type="molecule type" value="Genomic_DNA"/>
</dbReference>
<dbReference type="Pfam" id="PF01595">
    <property type="entry name" value="CNNM"/>
    <property type="match status" value="1"/>
</dbReference>
<evidence type="ECO:0000256" key="4">
    <source>
        <dbReference type="ARBA" id="ARBA00022989"/>
    </source>
</evidence>
<reference evidence="8" key="1">
    <citation type="journal article" date="2014" name="Front. Microbiol.">
        <title>High frequency of phylogenetically diverse reductive dehalogenase-homologous genes in deep subseafloor sedimentary metagenomes.</title>
        <authorList>
            <person name="Kawai M."/>
            <person name="Futagami T."/>
            <person name="Toyoda A."/>
            <person name="Takaki Y."/>
            <person name="Nishi S."/>
            <person name="Hori S."/>
            <person name="Arai W."/>
            <person name="Tsubouchi T."/>
            <person name="Morono Y."/>
            <person name="Uchiyama I."/>
            <person name="Ito T."/>
            <person name="Fujiyama A."/>
            <person name="Inagaki F."/>
            <person name="Takami H."/>
        </authorList>
    </citation>
    <scope>NUCLEOTIDE SEQUENCE</scope>
    <source>
        <strain evidence="8">Expedition CK06-06</strain>
    </source>
</reference>
<keyword evidence="5" id="KW-0129">CBS domain</keyword>
<evidence type="ECO:0000313" key="8">
    <source>
        <dbReference type="EMBL" id="GAH82692.1"/>
    </source>
</evidence>
<keyword evidence="4" id="KW-1133">Transmembrane helix</keyword>
<protein>
    <recommendedName>
        <fullName evidence="7">CNNM transmembrane domain-containing protein</fullName>
    </recommendedName>
</protein>
<dbReference type="InterPro" id="IPR044751">
    <property type="entry name" value="Ion_transp-like_CBS"/>
</dbReference>
<proteinExistence type="predicted"/>
<comment type="subcellular location">
    <subcellularLocation>
        <location evidence="1">Membrane</location>
        <topology evidence="1">Multi-pass membrane protein</topology>
    </subcellularLocation>
</comment>
<dbReference type="PANTHER" id="PTHR22777:SF17">
    <property type="entry name" value="UPF0053 PROTEIN SLL0260"/>
    <property type="match status" value="1"/>
</dbReference>
<dbReference type="InterPro" id="IPR046342">
    <property type="entry name" value="CBS_dom_sf"/>
</dbReference>
<evidence type="ECO:0000256" key="3">
    <source>
        <dbReference type="ARBA" id="ARBA00022737"/>
    </source>
</evidence>
<dbReference type="CDD" id="cd04590">
    <property type="entry name" value="CBS_pair_CorC_HlyC_assoc"/>
    <property type="match status" value="1"/>
</dbReference>
<dbReference type="Gene3D" id="3.10.580.10">
    <property type="entry name" value="CBS-domain"/>
    <property type="match status" value="1"/>
</dbReference>
<keyword evidence="3" id="KW-0677">Repeat</keyword>
<evidence type="ECO:0000256" key="5">
    <source>
        <dbReference type="ARBA" id="ARBA00023122"/>
    </source>
</evidence>
<evidence type="ECO:0000256" key="1">
    <source>
        <dbReference type="ARBA" id="ARBA00004141"/>
    </source>
</evidence>
<feature type="non-terminal residue" evidence="8">
    <location>
        <position position="1"/>
    </location>
</feature>
<dbReference type="GO" id="GO:0005886">
    <property type="term" value="C:plasma membrane"/>
    <property type="evidence" value="ECO:0007669"/>
    <property type="project" value="TreeGrafter"/>
</dbReference>
<organism evidence="8">
    <name type="scientific">marine sediment metagenome</name>
    <dbReference type="NCBI Taxonomy" id="412755"/>
    <lineage>
        <taxon>unclassified sequences</taxon>
        <taxon>metagenomes</taxon>
        <taxon>ecological metagenomes</taxon>
    </lineage>
</organism>
<evidence type="ECO:0000259" key="7">
    <source>
        <dbReference type="PROSITE" id="PS51846"/>
    </source>
</evidence>
<keyword evidence="2" id="KW-0812">Transmembrane</keyword>
<accession>X1ILU8</accession>
<dbReference type="PANTHER" id="PTHR22777">
    <property type="entry name" value="HEMOLYSIN-RELATED"/>
    <property type="match status" value="1"/>
</dbReference>
<name>X1ILU8_9ZZZZ</name>
<dbReference type="AlphaFoldDB" id="X1ILU8"/>
<gene>
    <name evidence="8" type="ORF">S03H2_63173</name>
</gene>
<dbReference type="PROSITE" id="PS51846">
    <property type="entry name" value="CNNM"/>
    <property type="match status" value="1"/>
</dbReference>